<dbReference type="STRING" id="1183432.AGR3A_Cc190033"/>
<keyword evidence="3" id="KW-1185">Reference proteome</keyword>
<feature type="region of interest" description="Disordered" evidence="1">
    <location>
        <begin position="1"/>
        <end position="36"/>
    </location>
</feature>
<reference evidence="3" key="1">
    <citation type="submission" date="2016-01" db="EMBL/GenBank/DDBJ databases">
        <authorList>
            <person name="Regsiter A."/>
            <person name="william w."/>
        </authorList>
    </citation>
    <scope>NUCLEOTIDE SEQUENCE [LARGE SCALE GENOMIC DNA]</scope>
    <source>
        <strain evidence="3">CFBP 6623</strain>
    </source>
</reference>
<dbReference type="Proteomes" id="UP000191988">
    <property type="component" value="Unassembled WGS sequence"/>
</dbReference>
<protein>
    <submittedName>
        <fullName evidence="2">Uncharacterized protein</fullName>
    </submittedName>
</protein>
<gene>
    <name evidence="2" type="ORF">AGR3A_Cc190033</name>
</gene>
<proteinExistence type="predicted"/>
<dbReference type="EMBL" id="FBWK01000011">
    <property type="protein sequence ID" value="CUX14122.1"/>
    <property type="molecule type" value="Genomic_DNA"/>
</dbReference>
<accession>A0A1S7P0A0</accession>
<name>A0A1S7P0A0_9HYPH</name>
<evidence type="ECO:0000313" key="2">
    <source>
        <dbReference type="EMBL" id="CUX14122.1"/>
    </source>
</evidence>
<organism evidence="2 3">
    <name type="scientific">Agrobacterium tomkonis CFBP 6623</name>
    <dbReference type="NCBI Taxonomy" id="1183432"/>
    <lineage>
        <taxon>Bacteria</taxon>
        <taxon>Pseudomonadati</taxon>
        <taxon>Pseudomonadota</taxon>
        <taxon>Alphaproteobacteria</taxon>
        <taxon>Hyphomicrobiales</taxon>
        <taxon>Rhizobiaceae</taxon>
        <taxon>Rhizobium/Agrobacterium group</taxon>
        <taxon>Agrobacterium</taxon>
        <taxon>Agrobacterium tumefaciens complex</taxon>
    </lineage>
</organism>
<dbReference type="AlphaFoldDB" id="A0A1S7P0A0"/>
<evidence type="ECO:0000313" key="3">
    <source>
        <dbReference type="Proteomes" id="UP000191988"/>
    </source>
</evidence>
<feature type="compositionally biased region" description="Polar residues" evidence="1">
    <location>
        <begin position="1"/>
        <end position="15"/>
    </location>
</feature>
<sequence>MGTSASSKGSGSNQPMVPAWADDQPGAPIPPAPPKRFQAFRTSFGKYLKGGESGDLRRSLGHYARTSTGGSGVGPRRFGSVYTTGGQLYDVLNSLGGDGVAAAEKGLSRASLEGQALDVVCQRLAEALAPENGDNDRIRAAIDEAMLEVLGEGEFDPGQLDAEAINRILGEYLSQSVFQEIVEEVGGSWANAPDEQRTPEAEAELLEVIRVVVDKNLGPRLEGAKDMTQADVHRFMREAVTEVWREWESYDE</sequence>
<evidence type="ECO:0000256" key="1">
    <source>
        <dbReference type="SAM" id="MobiDB-lite"/>
    </source>
</evidence>